<dbReference type="PROSITE" id="PS50908">
    <property type="entry name" value="RWD"/>
    <property type="match status" value="1"/>
</dbReference>
<evidence type="ECO:0000259" key="4">
    <source>
        <dbReference type="PROSITE" id="PS50908"/>
    </source>
</evidence>
<accession>A0A6A6HIW4</accession>
<comment type="similarity">
    <text evidence="1">Belongs to the WD repeat WDR59 family.</text>
</comment>
<dbReference type="GO" id="GO:0035591">
    <property type="term" value="F:signaling adaptor activity"/>
    <property type="evidence" value="ECO:0007669"/>
    <property type="project" value="TreeGrafter"/>
</dbReference>
<dbReference type="SUPFAM" id="SSF50978">
    <property type="entry name" value="WD40 repeat-like"/>
    <property type="match status" value="1"/>
</dbReference>
<dbReference type="SMART" id="SM00320">
    <property type="entry name" value="WD40"/>
    <property type="match status" value="4"/>
</dbReference>
<feature type="repeat" description="WD" evidence="2">
    <location>
        <begin position="179"/>
        <end position="212"/>
    </location>
</feature>
<dbReference type="PANTHER" id="PTHR46170">
    <property type="entry name" value="GATOR COMPLEX PROTEIN WDR59"/>
    <property type="match status" value="1"/>
</dbReference>
<dbReference type="PROSITE" id="PS50294">
    <property type="entry name" value="WD_REPEATS_REGION"/>
    <property type="match status" value="1"/>
</dbReference>
<dbReference type="InterPro" id="IPR015943">
    <property type="entry name" value="WD40/YVTN_repeat-like_dom_sf"/>
</dbReference>
<dbReference type="InterPro" id="IPR049567">
    <property type="entry name" value="WDR59-like"/>
</dbReference>
<dbReference type="GO" id="GO:1904263">
    <property type="term" value="P:positive regulation of TORC1 signaling"/>
    <property type="evidence" value="ECO:0007669"/>
    <property type="project" value="TreeGrafter"/>
</dbReference>
<dbReference type="Pfam" id="PF00400">
    <property type="entry name" value="WD40"/>
    <property type="match status" value="1"/>
</dbReference>
<keyword evidence="2" id="KW-0853">WD repeat</keyword>
<reference evidence="5" key="1">
    <citation type="journal article" date="2020" name="Stud. Mycol.">
        <title>101 Dothideomycetes genomes: a test case for predicting lifestyles and emergence of pathogens.</title>
        <authorList>
            <person name="Haridas S."/>
            <person name="Albert R."/>
            <person name="Binder M."/>
            <person name="Bloem J."/>
            <person name="Labutti K."/>
            <person name="Salamov A."/>
            <person name="Andreopoulos B."/>
            <person name="Baker S."/>
            <person name="Barry K."/>
            <person name="Bills G."/>
            <person name="Bluhm B."/>
            <person name="Cannon C."/>
            <person name="Castanera R."/>
            <person name="Culley D."/>
            <person name="Daum C."/>
            <person name="Ezra D."/>
            <person name="Gonzalez J."/>
            <person name="Henrissat B."/>
            <person name="Kuo A."/>
            <person name="Liang C."/>
            <person name="Lipzen A."/>
            <person name="Lutzoni F."/>
            <person name="Magnuson J."/>
            <person name="Mondo S."/>
            <person name="Nolan M."/>
            <person name="Ohm R."/>
            <person name="Pangilinan J."/>
            <person name="Park H.-J."/>
            <person name="Ramirez L."/>
            <person name="Alfaro M."/>
            <person name="Sun H."/>
            <person name="Tritt A."/>
            <person name="Yoshinaga Y."/>
            <person name="Zwiers L.-H."/>
            <person name="Turgeon B."/>
            <person name="Goodwin S."/>
            <person name="Spatafora J."/>
            <person name="Crous P."/>
            <person name="Grigoriev I."/>
        </authorList>
    </citation>
    <scope>NUCLEOTIDE SEQUENCE</scope>
    <source>
        <strain evidence="5">Tuck. ex Michener</strain>
    </source>
</reference>
<evidence type="ECO:0000256" key="2">
    <source>
        <dbReference type="PROSITE-ProRule" id="PRU00221"/>
    </source>
</evidence>
<dbReference type="OrthoDB" id="311712at2759"/>
<protein>
    <recommendedName>
        <fullName evidence="4">RWD domain-containing protein</fullName>
    </recommendedName>
</protein>
<evidence type="ECO:0000313" key="5">
    <source>
        <dbReference type="EMBL" id="KAF2237769.1"/>
    </source>
</evidence>
<evidence type="ECO:0000313" key="6">
    <source>
        <dbReference type="Proteomes" id="UP000800092"/>
    </source>
</evidence>
<dbReference type="PROSITE" id="PS50082">
    <property type="entry name" value="WD_REPEATS_2"/>
    <property type="match status" value="1"/>
</dbReference>
<dbReference type="EMBL" id="ML991778">
    <property type="protein sequence ID" value="KAF2237769.1"/>
    <property type="molecule type" value="Genomic_DNA"/>
</dbReference>
<name>A0A6A6HIW4_VIRVR</name>
<dbReference type="GO" id="GO:0005774">
    <property type="term" value="C:vacuolar membrane"/>
    <property type="evidence" value="ECO:0007669"/>
    <property type="project" value="TreeGrafter"/>
</dbReference>
<dbReference type="Gene3D" id="2.130.10.10">
    <property type="entry name" value="YVTN repeat-like/Quinoprotein amine dehydrogenase"/>
    <property type="match status" value="1"/>
</dbReference>
<proteinExistence type="inferred from homology"/>
<dbReference type="Proteomes" id="UP000800092">
    <property type="component" value="Unassembled WGS sequence"/>
</dbReference>
<gene>
    <name evidence="5" type="ORF">EV356DRAFT_520293</name>
</gene>
<dbReference type="GO" id="GO:0034198">
    <property type="term" value="P:cellular response to amino acid starvation"/>
    <property type="evidence" value="ECO:0007669"/>
    <property type="project" value="TreeGrafter"/>
</dbReference>
<dbReference type="InterPro" id="IPR001680">
    <property type="entry name" value="WD40_rpt"/>
</dbReference>
<evidence type="ECO:0000256" key="1">
    <source>
        <dbReference type="ARBA" id="ARBA00038452"/>
    </source>
</evidence>
<dbReference type="InterPro" id="IPR006575">
    <property type="entry name" value="RWD_dom"/>
</dbReference>
<dbReference type="GO" id="GO:0035859">
    <property type="term" value="C:Seh1-associated complex"/>
    <property type="evidence" value="ECO:0007669"/>
    <property type="project" value="TreeGrafter"/>
</dbReference>
<dbReference type="AlphaFoldDB" id="A0A6A6HIW4"/>
<feature type="domain" description="RWD" evidence="4">
    <location>
        <begin position="472"/>
        <end position="580"/>
    </location>
</feature>
<feature type="region of interest" description="Disordered" evidence="3">
    <location>
        <begin position="711"/>
        <end position="749"/>
    </location>
</feature>
<evidence type="ECO:0000256" key="3">
    <source>
        <dbReference type="SAM" id="MobiDB-lite"/>
    </source>
</evidence>
<keyword evidence="6" id="KW-1185">Reference proteome</keyword>
<feature type="region of interest" description="Disordered" evidence="3">
    <location>
        <begin position="593"/>
        <end position="612"/>
    </location>
</feature>
<organism evidence="5 6">
    <name type="scientific">Viridothelium virens</name>
    <name type="common">Speckled blister lichen</name>
    <name type="synonym">Trypethelium virens</name>
    <dbReference type="NCBI Taxonomy" id="1048519"/>
    <lineage>
        <taxon>Eukaryota</taxon>
        <taxon>Fungi</taxon>
        <taxon>Dikarya</taxon>
        <taxon>Ascomycota</taxon>
        <taxon>Pezizomycotina</taxon>
        <taxon>Dothideomycetes</taxon>
        <taxon>Dothideomycetes incertae sedis</taxon>
        <taxon>Trypetheliales</taxon>
        <taxon>Trypetheliaceae</taxon>
        <taxon>Viridothelium</taxon>
    </lineage>
</organism>
<dbReference type="InterPro" id="IPR036322">
    <property type="entry name" value="WD40_repeat_dom_sf"/>
</dbReference>
<dbReference type="PANTHER" id="PTHR46170:SF1">
    <property type="entry name" value="GATOR COMPLEX PROTEIN WDR59"/>
    <property type="match status" value="1"/>
</dbReference>
<sequence>MLHARMKYGPGTFNKGQYQNAFESPFFEREVTVKINEPVGSATISPCGRDIALASNEGLHIIDLDNVYSPPRLVKHFTTGDVADVQWSPFASRDAWLISTTNQKALVWNLNMRQSPAPIDIACWDLRDAGKPSMKFSYFQAGATQVKWNRQDPNIVASSHDSKLVIWDCRHGNEPLWSVDAHNTKIYGIDWNRLRSTAILTCSLDRTIKLWDYAIANPDNQNLERIIHTPFPVWRARHTPFGWGILAMPQRDSNDLHMYDRRLHEGQSRFAQIEPVCNFSGHGDSVKEFLWRSRGGISDDGVDNREFQLVSWGRDRLLKLHRIKKENLQSVGYEKGKAVHRNFNLTRQGATYHTFTETPTDESELLGSEAVQPLQIGGHRESALTNLIKGDAQRKATHAPIVPYPQGFGSGMSYLGPARANAKKEDNVISWMKNVSLAPREWETTENAPEICNGNESDQYSKKYEDLEDLGDEITQVGDQFKRITFEEANVSRRYAVIFLYGPWGDNAEVCPMRLTINFPRHYPKTAPPRFTIDETSSVNKMTARKLSQELLEIAEFHSQRSAGCLEYVVMYLLGERNKEECINQSELFSNVPSADGESSSDEGDESGIIGGLQDMDASATDIIPKATANAPMAATCTARWSNDGQLVCAFVATQETVEEQSSRFSEILHKYTRSNVGRVSRVYGMGRASSSSSGSSSSEDLEVTSSEPLAGWLSGRSRPHHSRSADSSHLASGIALKQKQQQQSKKESCIRRFDMTYSLPPLKALAENYIIVGTGVEVCEHNARAAATLEYRDHADVWALLAFVLEDNVPLQVVQRPKPNDLFYREDILVVARRALVQIKRTKGSGLPDGDFDLIFDEPDVVVRPKYTGRIKWGNHPFGGAWLVPKLLDYYEAQGDLLMLGMIATVLAEPMRTEHPKQPFVPSLPGYSLDYAPSVEACMDFSVTANVPASDDSLKKEGPEVRRGSLSEFSKLASLRRESSEPITPFSTPSTSLGSEDFPVYGNATSHRPQLYVDLKNQDRFEDEGHYEAPLVLTQDIAQRCHIYRSKSMNPYTQSKRQVPI</sequence>